<organism evidence="2">
    <name type="scientific">Anguilla anguilla</name>
    <name type="common">European freshwater eel</name>
    <name type="synonym">Muraena anguilla</name>
    <dbReference type="NCBI Taxonomy" id="7936"/>
    <lineage>
        <taxon>Eukaryota</taxon>
        <taxon>Metazoa</taxon>
        <taxon>Chordata</taxon>
        <taxon>Craniata</taxon>
        <taxon>Vertebrata</taxon>
        <taxon>Euteleostomi</taxon>
        <taxon>Actinopterygii</taxon>
        <taxon>Neopterygii</taxon>
        <taxon>Teleostei</taxon>
        <taxon>Anguilliformes</taxon>
        <taxon>Anguillidae</taxon>
        <taxon>Anguilla</taxon>
    </lineage>
</organism>
<feature type="compositionally biased region" description="Polar residues" evidence="1">
    <location>
        <begin position="14"/>
        <end position="25"/>
    </location>
</feature>
<name>A0A0E9WS30_ANGAN</name>
<evidence type="ECO:0000256" key="1">
    <source>
        <dbReference type="SAM" id="MobiDB-lite"/>
    </source>
</evidence>
<reference evidence="2" key="1">
    <citation type="submission" date="2014-11" db="EMBL/GenBank/DDBJ databases">
        <authorList>
            <person name="Amaro Gonzalez C."/>
        </authorList>
    </citation>
    <scope>NUCLEOTIDE SEQUENCE</scope>
</reference>
<dbReference type="EMBL" id="GBXM01015375">
    <property type="protein sequence ID" value="JAH93202.1"/>
    <property type="molecule type" value="Transcribed_RNA"/>
</dbReference>
<feature type="region of interest" description="Disordered" evidence="1">
    <location>
        <begin position="61"/>
        <end position="85"/>
    </location>
</feature>
<feature type="compositionally biased region" description="Basic residues" evidence="1">
    <location>
        <begin position="61"/>
        <end position="73"/>
    </location>
</feature>
<protein>
    <submittedName>
        <fullName evidence="2">Uncharacterized protein</fullName>
    </submittedName>
</protein>
<reference evidence="2" key="2">
    <citation type="journal article" date="2015" name="Fish Shellfish Immunol.">
        <title>Early steps in the European eel (Anguilla anguilla)-Vibrio vulnificus interaction in the gills: Role of the RtxA13 toxin.</title>
        <authorList>
            <person name="Callol A."/>
            <person name="Pajuelo D."/>
            <person name="Ebbesson L."/>
            <person name="Teles M."/>
            <person name="MacKenzie S."/>
            <person name="Amaro C."/>
        </authorList>
    </citation>
    <scope>NUCLEOTIDE SEQUENCE</scope>
</reference>
<evidence type="ECO:0000313" key="2">
    <source>
        <dbReference type="EMBL" id="JAH93202.1"/>
    </source>
</evidence>
<sequence length="85" mass="9863">MKPECSCPGRERYTLSSQGTKSHSVTGHGKERTTGINVLGDISQCLFWNVKATIPSFQKKKKKKFFRRNQTRKRMTEGKMYINKH</sequence>
<feature type="region of interest" description="Disordered" evidence="1">
    <location>
        <begin position="1"/>
        <end position="31"/>
    </location>
</feature>
<proteinExistence type="predicted"/>
<feature type="compositionally biased region" description="Basic and acidic residues" evidence="1">
    <location>
        <begin position="1"/>
        <end position="13"/>
    </location>
</feature>
<dbReference type="AlphaFoldDB" id="A0A0E9WS30"/>
<accession>A0A0E9WS30</accession>